<dbReference type="RefSeq" id="XP_009791500.1">
    <property type="nucleotide sequence ID" value="XM_009793198.1"/>
</dbReference>
<evidence type="ECO:0000313" key="2">
    <source>
        <dbReference type="RefSeq" id="XP_009791500.1"/>
    </source>
</evidence>
<name>A0A1U7XY99_NICSY</name>
<dbReference type="RefSeq" id="XP_070003741.1">
    <property type="nucleotide sequence ID" value="XM_070147640.1"/>
</dbReference>
<evidence type="ECO:0000313" key="1">
    <source>
        <dbReference type="Proteomes" id="UP000189701"/>
    </source>
</evidence>
<proteinExistence type="predicted"/>
<gene>
    <name evidence="2" type="primary">LOC104238736</name>
</gene>
<reference evidence="1" key="1">
    <citation type="journal article" date="2013" name="Genome Biol.">
        <title>Reference genomes and transcriptomes of Nicotiana sylvestris and Nicotiana tomentosiformis.</title>
        <authorList>
            <person name="Sierro N."/>
            <person name="Battey J.N."/>
            <person name="Ouadi S."/>
            <person name="Bovet L."/>
            <person name="Goepfert S."/>
            <person name="Bakaher N."/>
            <person name="Peitsch M.C."/>
            <person name="Ivanov N.V."/>
        </authorList>
    </citation>
    <scope>NUCLEOTIDE SEQUENCE [LARGE SCALE GENOMIC DNA]</scope>
</reference>
<organism evidence="1 2">
    <name type="scientific">Nicotiana sylvestris</name>
    <name type="common">Wood tobacco</name>
    <name type="synonym">South American tobacco</name>
    <dbReference type="NCBI Taxonomy" id="4096"/>
    <lineage>
        <taxon>Eukaryota</taxon>
        <taxon>Viridiplantae</taxon>
        <taxon>Streptophyta</taxon>
        <taxon>Embryophyta</taxon>
        <taxon>Tracheophyta</taxon>
        <taxon>Spermatophyta</taxon>
        <taxon>Magnoliopsida</taxon>
        <taxon>eudicotyledons</taxon>
        <taxon>Gunneridae</taxon>
        <taxon>Pentapetalae</taxon>
        <taxon>asterids</taxon>
        <taxon>lamiids</taxon>
        <taxon>Solanales</taxon>
        <taxon>Solanaceae</taxon>
        <taxon>Nicotianoideae</taxon>
        <taxon>Nicotianeae</taxon>
        <taxon>Nicotiana</taxon>
    </lineage>
</organism>
<dbReference type="Proteomes" id="UP000189701">
    <property type="component" value="Unplaced"/>
</dbReference>
<sequence>MVSDSSCCFYYSDETKAMAILIHFCISRRVRRSSFHYALAFPVRSPYLRSGVRRALASVHHLSSKVWVSYSGWLEARWHFEGR</sequence>
<dbReference type="AlphaFoldDB" id="A0A1U7XY99"/>
<reference evidence="2" key="2">
    <citation type="submission" date="2025-08" db="UniProtKB">
        <authorList>
            <consortium name="RefSeq"/>
        </authorList>
    </citation>
    <scope>IDENTIFICATION</scope>
    <source>
        <tissue evidence="2">Leaf</tissue>
    </source>
</reference>
<accession>A0A1U7XY99</accession>
<keyword evidence="1" id="KW-1185">Reference proteome</keyword>
<dbReference type="GeneID" id="104238736"/>
<protein>
    <submittedName>
        <fullName evidence="2">Uncharacterized protein LOC104238736</fullName>
    </submittedName>
</protein>